<evidence type="ECO:0000256" key="1">
    <source>
        <dbReference type="ARBA" id="ARBA00037349"/>
    </source>
</evidence>
<dbReference type="PROSITE" id="PS51319">
    <property type="entry name" value="TFIIS_N"/>
    <property type="match status" value="1"/>
</dbReference>
<name>A0ABY8EYJ6_MALFU</name>
<dbReference type="Proteomes" id="UP000818624">
    <property type="component" value="Chromosome 4"/>
</dbReference>
<sequence>MFWREMEACAVEVVTRGRRRRPGVAMSDDADHREIFGGDSDEEGSQHGEAPAQEEAQLPSIPRKEVDSADDALTSMPKKKKKSKTTDDEEAAPPAAEESEHEEQEEQPAMSTKEMIRAQVNAQIDAALKSGKRRSTRRRAAGEDDLELMADEEVSALRTEMIIAADEDEEANKFKQPATAKLRLLPRVVSTLQKTHLHQAIMDNNLLEGVKRWLEPLPDRSLPALNIQKQLFGVLEKMTIDTISLKMSGLGRVVVFYSLCERVETPIRRSAEHLIEVWTRPILKRSASYRDRHVSQAEWYQNSPHNPSSQVTSASVSTDKTRRHVGIPQAVTTGFQVAPRSHVSGSGNDHEHRARIANHQRLNRFKSRLKDANARR</sequence>
<protein>
    <submittedName>
        <fullName evidence="6">Transcription factor iws1</fullName>
    </submittedName>
</protein>
<gene>
    <name evidence="6" type="primary">IWS1</name>
    <name evidence="6" type="ORF">GLX27_003960</name>
</gene>
<accession>A0ABY8EYJ6</accession>
<evidence type="ECO:0000256" key="3">
    <source>
        <dbReference type="PROSITE-ProRule" id="PRU00649"/>
    </source>
</evidence>
<dbReference type="InterPro" id="IPR051037">
    <property type="entry name" value="RNAPII_TF_IWS1"/>
</dbReference>
<feature type="compositionally biased region" description="Acidic residues" evidence="4">
    <location>
        <begin position="87"/>
        <end position="106"/>
    </location>
</feature>
<comment type="subcellular location">
    <subcellularLocation>
        <location evidence="3">Nucleus</location>
    </subcellularLocation>
</comment>
<keyword evidence="3" id="KW-0539">Nucleus</keyword>
<evidence type="ECO:0000256" key="2">
    <source>
        <dbReference type="ARBA" id="ARBA00037992"/>
    </source>
</evidence>
<dbReference type="PANTHER" id="PTHR46010">
    <property type="entry name" value="PROTEIN IWS1 HOMOLOG"/>
    <property type="match status" value="1"/>
</dbReference>
<dbReference type="Pfam" id="PF08711">
    <property type="entry name" value="Med26"/>
    <property type="match status" value="1"/>
</dbReference>
<dbReference type="PANTHER" id="PTHR46010:SF1">
    <property type="entry name" value="PROTEIN IWS1 HOMOLOG"/>
    <property type="match status" value="1"/>
</dbReference>
<dbReference type="InterPro" id="IPR017923">
    <property type="entry name" value="TFIIS_N"/>
</dbReference>
<evidence type="ECO:0000313" key="6">
    <source>
        <dbReference type="EMBL" id="WFD49280.1"/>
    </source>
</evidence>
<reference evidence="6 7" key="1">
    <citation type="journal article" date="2020" name="Elife">
        <title>Loss of centromere function drives karyotype evolution in closely related Malassezia species.</title>
        <authorList>
            <person name="Sankaranarayanan S.R."/>
            <person name="Ianiri G."/>
            <person name="Coelho M.A."/>
            <person name="Reza M.H."/>
            <person name="Thimmappa B.C."/>
            <person name="Ganguly P."/>
            <person name="Vadnala R.N."/>
            <person name="Sun S."/>
            <person name="Siddharthan R."/>
            <person name="Tellgren-Roth C."/>
            <person name="Dawson T.L."/>
            <person name="Heitman J."/>
            <person name="Sanyal K."/>
        </authorList>
    </citation>
    <scope>NUCLEOTIDE SEQUENCE [LARGE SCALE GENOMIC DNA]</scope>
    <source>
        <strain evidence="6">CBS14141</strain>
    </source>
</reference>
<evidence type="ECO:0000256" key="4">
    <source>
        <dbReference type="SAM" id="MobiDB-lite"/>
    </source>
</evidence>
<feature type="compositionally biased region" description="Polar residues" evidence="4">
    <location>
        <begin position="298"/>
        <end position="318"/>
    </location>
</feature>
<evidence type="ECO:0000313" key="7">
    <source>
        <dbReference type="Proteomes" id="UP000818624"/>
    </source>
</evidence>
<dbReference type="InterPro" id="IPR035441">
    <property type="entry name" value="TFIIS/LEDGF_dom_sf"/>
</dbReference>
<evidence type="ECO:0000259" key="5">
    <source>
        <dbReference type="PROSITE" id="PS51319"/>
    </source>
</evidence>
<feature type="compositionally biased region" description="Basic residues" evidence="4">
    <location>
        <begin position="355"/>
        <end position="367"/>
    </location>
</feature>
<feature type="domain" description="TFIIS N-terminal" evidence="5">
    <location>
        <begin position="208"/>
        <end position="285"/>
    </location>
</feature>
<comment type="function">
    <text evidence="1">Transcription factor involved in RNA polymerase II transcription regulation. May function in both SPT15/TBP post-recruitment and recruitment steps of transcription.</text>
</comment>
<comment type="similarity">
    <text evidence="2">Belongs to the IWS1 family.</text>
</comment>
<dbReference type="Gene3D" id="1.20.930.10">
    <property type="entry name" value="Conserved domain common to transcription factors TFIIS, elongin A, CRSP70"/>
    <property type="match status" value="1"/>
</dbReference>
<organism evidence="6 7">
    <name type="scientific">Malassezia furfur</name>
    <name type="common">Pityriasis versicolor infection agent</name>
    <name type="synonym">Pityrosporum furfur</name>
    <dbReference type="NCBI Taxonomy" id="55194"/>
    <lineage>
        <taxon>Eukaryota</taxon>
        <taxon>Fungi</taxon>
        <taxon>Dikarya</taxon>
        <taxon>Basidiomycota</taxon>
        <taxon>Ustilaginomycotina</taxon>
        <taxon>Malasseziomycetes</taxon>
        <taxon>Malasseziales</taxon>
        <taxon>Malasseziaceae</taxon>
        <taxon>Malassezia</taxon>
    </lineage>
</organism>
<feature type="region of interest" description="Disordered" evidence="4">
    <location>
        <begin position="15"/>
        <end position="113"/>
    </location>
</feature>
<dbReference type="EMBL" id="CP046237">
    <property type="protein sequence ID" value="WFD49280.1"/>
    <property type="molecule type" value="Genomic_DNA"/>
</dbReference>
<feature type="region of interest" description="Disordered" evidence="4">
    <location>
        <begin position="298"/>
        <end position="376"/>
    </location>
</feature>
<proteinExistence type="inferred from homology"/>
<keyword evidence="7" id="KW-1185">Reference proteome</keyword>